<organism evidence="12 13">
    <name type="scientific">Arachnia propionica</name>
    <dbReference type="NCBI Taxonomy" id="1750"/>
    <lineage>
        <taxon>Bacteria</taxon>
        <taxon>Bacillati</taxon>
        <taxon>Actinomycetota</taxon>
        <taxon>Actinomycetes</taxon>
        <taxon>Propionibacteriales</taxon>
        <taxon>Propionibacteriaceae</taxon>
        <taxon>Arachnia</taxon>
    </lineage>
</organism>
<evidence type="ECO:0000256" key="8">
    <source>
        <dbReference type="ARBA" id="ARBA00023012"/>
    </source>
</evidence>
<feature type="transmembrane region" description="Helical" evidence="10">
    <location>
        <begin position="144"/>
        <end position="172"/>
    </location>
</feature>
<dbReference type="SUPFAM" id="SSF55874">
    <property type="entry name" value="ATPase domain of HSP90 chaperone/DNA topoisomerase II/histidine kinase"/>
    <property type="match status" value="1"/>
</dbReference>
<dbReference type="AlphaFoldDB" id="A0A3P1WT82"/>
<dbReference type="GO" id="GO:0046983">
    <property type="term" value="F:protein dimerization activity"/>
    <property type="evidence" value="ECO:0007669"/>
    <property type="project" value="InterPro"/>
</dbReference>
<dbReference type="PROSITE" id="PS51257">
    <property type="entry name" value="PROKAR_LIPOPROTEIN"/>
    <property type="match status" value="1"/>
</dbReference>
<keyword evidence="9" id="KW-0175">Coiled coil</keyword>
<evidence type="ECO:0000256" key="6">
    <source>
        <dbReference type="ARBA" id="ARBA00022777"/>
    </source>
</evidence>
<feature type="transmembrane region" description="Helical" evidence="10">
    <location>
        <begin position="12"/>
        <end position="32"/>
    </location>
</feature>
<evidence type="ECO:0000256" key="10">
    <source>
        <dbReference type="SAM" id="Phobius"/>
    </source>
</evidence>
<feature type="domain" description="Histidine kinase" evidence="11">
    <location>
        <begin position="218"/>
        <end position="406"/>
    </location>
</feature>
<dbReference type="PROSITE" id="PS50109">
    <property type="entry name" value="HIS_KIN"/>
    <property type="match status" value="1"/>
</dbReference>
<feature type="transmembrane region" description="Helical" evidence="10">
    <location>
        <begin position="88"/>
        <end position="106"/>
    </location>
</feature>
<dbReference type="CDD" id="cd16917">
    <property type="entry name" value="HATPase_UhpB-NarQ-NarX-like"/>
    <property type="match status" value="1"/>
</dbReference>
<gene>
    <name evidence="12" type="ORF">EII35_09545</name>
</gene>
<dbReference type="Gene3D" id="1.20.5.1930">
    <property type="match status" value="1"/>
</dbReference>
<accession>A0A3P1WT82</accession>
<name>A0A3P1WT82_9ACTN</name>
<dbReference type="InterPro" id="IPR005467">
    <property type="entry name" value="His_kinase_dom"/>
</dbReference>
<comment type="catalytic activity">
    <reaction evidence="1">
        <text>ATP + protein L-histidine = ADP + protein N-phospho-L-histidine.</text>
        <dbReference type="EC" id="2.7.13.3"/>
    </reaction>
</comment>
<evidence type="ECO:0000256" key="3">
    <source>
        <dbReference type="ARBA" id="ARBA00022553"/>
    </source>
</evidence>
<dbReference type="GO" id="GO:0016020">
    <property type="term" value="C:membrane"/>
    <property type="evidence" value="ECO:0007669"/>
    <property type="project" value="InterPro"/>
</dbReference>
<keyword evidence="10" id="KW-1133">Transmembrane helix</keyword>
<evidence type="ECO:0000256" key="9">
    <source>
        <dbReference type="SAM" id="Coils"/>
    </source>
</evidence>
<reference evidence="12 13" key="1">
    <citation type="submission" date="2018-11" db="EMBL/GenBank/DDBJ databases">
        <title>Genomes From Bacteria Associated with the Canine Oral Cavity: a Test Case for Automated Genome-Based Taxonomic Assignment.</title>
        <authorList>
            <person name="Coil D.A."/>
            <person name="Jospin G."/>
            <person name="Darling A.E."/>
            <person name="Wallis C."/>
            <person name="Davis I.J."/>
            <person name="Harris S."/>
            <person name="Eisen J.A."/>
            <person name="Holcombe L.J."/>
            <person name="O'Flynn C."/>
        </authorList>
    </citation>
    <scope>NUCLEOTIDE SEQUENCE [LARGE SCALE GENOMIC DNA]</scope>
    <source>
        <strain evidence="12 13">OH2822_COT-296</strain>
    </source>
</reference>
<keyword evidence="4" id="KW-0808">Transferase</keyword>
<dbReference type="InterPro" id="IPR003594">
    <property type="entry name" value="HATPase_dom"/>
</dbReference>
<keyword evidence="6 12" id="KW-0418">Kinase</keyword>
<keyword evidence="7" id="KW-0067">ATP-binding</keyword>
<sequence length="408" mass="44143">MRTRELPSGWFRTDAVLAAAMGLLGCFLAWLAHLVQRGIFDTPVWLHALGSLLLAVPLVWRRRYPLSSGIVVAIVYGIVISTMGLDLYTSQVVLFMSFYSIGAWSLQRQRADLTRILISAGMGLWLIVGFILRTVRQLEGTATALPVGVLLAGFTLQVSLNIAFFTGAWIFGNRAWTQAVEREELERANAAIQDLKQELVDSAIEQERLRIARELHDVVAHHITTMSVQAAAARRLIMRDPETAATALKHIETSARHAVGELRTMVTTLRSNDGDTSAPPTATDLPELIEAARNSGLDVAFEILGDVPEVTPAVGLTLYRVAQEGLTNAAKHAGPSAHVEVRLRGRPDLVELEVSDDGRGTHTDAPGTGTGLIGMRERVEAVGGTLTTGAKNRGGFRVRAEIPTGVPA</sequence>
<dbReference type="GO" id="GO:0005524">
    <property type="term" value="F:ATP binding"/>
    <property type="evidence" value="ECO:0007669"/>
    <property type="project" value="UniProtKB-KW"/>
</dbReference>
<dbReference type="GO" id="GO:0000155">
    <property type="term" value="F:phosphorelay sensor kinase activity"/>
    <property type="evidence" value="ECO:0007669"/>
    <property type="project" value="InterPro"/>
</dbReference>
<dbReference type="InterPro" id="IPR011712">
    <property type="entry name" value="Sig_transdc_His_kin_sub3_dim/P"/>
</dbReference>
<comment type="caution">
    <text evidence="12">The sequence shown here is derived from an EMBL/GenBank/DDBJ whole genome shotgun (WGS) entry which is preliminary data.</text>
</comment>
<dbReference type="InterPro" id="IPR050482">
    <property type="entry name" value="Sensor_HK_TwoCompSys"/>
</dbReference>
<feature type="transmembrane region" description="Helical" evidence="10">
    <location>
        <begin position="44"/>
        <end position="60"/>
    </location>
</feature>
<evidence type="ECO:0000313" key="13">
    <source>
        <dbReference type="Proteomes" id="UP000280935"/>
    </source>
</evidence>
<dbReference type="Gene3D" id="3.30.565.10">
    <property type="entry name" value="Histidine kinase-like ATPase, C-terminal domain"/>
    <property type="match status" value="1"/>
</dbReference>
<evidence type="ECO:0000256" key="4">
    <source>
        <dbReference type="ARBA" id="ARBA00022679"/>
    </source>
</evidence>
<evidence type="ECO:0000313" key="12">
    <source>
        <dbReference type="EMBL" id="RRD49118.1"/>
    </source>
</evidence>
<dbReference type="SMART" id="SM00387">
    <property type="entry name" value="HATPase_c"/>
    <property type="match status" value="1"/>
</dbReference>
<dbReference type="RefSeq" id="WP_125228243.1">
    <property type="nucleotide sequence ID" value="NZ_RQYT01000022.1"/>
</dbReference>
<keyword evidence="5" id="KW-0547">Nucleotide-binding</keyword>
<feature type="transmembrane region" description="Helical" evidence="10">
    <location>
        <begin position="113"/>
        <end position="132"/>
    </location>
</feature>
<dbReference type="PANTHER" id="PTHR24421">
    <property type="entry name" value="NITRATE/NITRITE SENSOR PROTEIN NARX-RELATED"/>
    <property type="match status" value="1"/>
</dbReference>
<proteinExistence type="predicted"/>
<dbReference type="Proteomes" id="UP000280935">
    <property type="component" value="Unassembled WGS sequence"/>
</dbReference>
<keyword evidence="3" id="KW-0597">Phosphoprotein</keyword>
<evidence type="ECO:0000256" key="2">
    <source>
        <dbReference type="ARBA" id="ARBA00012438"/>
    </source>
</evidence>
<evidence type="ECO:0000256" key="1">
    <source>
        <dbReference type="ARBA" id="ARBA00000085"/>
    </source>
</evidence>
<keyword evidence="10" id="KW-0812">Transmembrane</keyword>
<evidence type="ECO:0000256" key="7">
    <source>
        <dbReference type="ARBA" id="ARBA00022840"/>
    </source>
</evidence>
<dbReference type="EMBL" id="RQYT01000022">
    <property type="protein sequence ID" value="RRD49118.1"/>
    <property type="molecule type" value="Genomic_DNA"/>
</dbReference>
<feature type="transmembrane region" description="Helical" evidence="10">
    <location>
        <begin position="65"/>
        <end position="82"/>
    </location>
</feature>
<evidence type="ECO:0000256" key="5">
    <source>
        <dbReference type="ARBA" id="ARBA00022741"/>
    </source>
</evidence>
<dbReference type="OrthoDB" id="227596at2"/>
<dbReference type="PANTHER" id="PTHR24421:SF10">
    <property type="entry name" value="NITRATE_NITRITE SENSOR PROTEIN NARQ"/>
    <property type="match status" value="1"/>
</dbReference>
<dbReference type="EC" id="2.7.13.3" evidence="2"/>
<dbReference type="Pfam" id="PF02518">
    <property type="entry name" value="HATPase_c"/>
    <property type="match status" value="1"/>
</dbReference>
<dbReference type="InterPro" id="IPR036890">
    <property type="entry name" value="HATPase_C_sf"/>
</dbReference>
<feature type="coiled-coil region" evidence="9">
    <location>
        <begin position="178"/>
        <end position="205"/>
    </location>
</feature>
<keyword evidence="10" id="KW-0472">Membrane</keyword>
<keyword evidence="8" id="KW-0902">Two-component regulatory system</keyword>
<evidence type="ECO:0000259" key="11">
    <source>
        <dbReference type="PROSITE" id="PS50109"/>
    </source>
</evidence>
<protein>
    <recommendedName>
        <fullName evidence="2">histidine kinase</fullName>
        <ecNumber evidence="2">2.7.13.3</ecNumber>
    </recommendedName>
</protein>
<dbReference type="Pfam" id="PF07730">
    <property type="entry name" value="HisKA_3"/>
    <property type="match status" value="1"/>
</dbReference>